<dbReference type="Proteomes" id="UP000009027">
    <property type="component" value="Unassembled WGS sequence"/>
</dbReference>
<dbReference type="Gene3D" id="1.10.510.10">
    <property type="entry name" value="Transferase(Phosphotransferase) domain 1"/>
    <property type="match status" value="1"/>
</dbReference>
<dbReference type="PANTHER" id="PTHR24346">
    <property type="entry name" value="MAP/MICROTUBULE AFFINITY-REGULATING KINASE"/>
    <property type="match status" value="1"/>
</dbReference>
<gene>
    <name evidence="6" type="ORF">TvY486_0043240</name>
</gene>
<evidence type="ECO:0000313" key="7">
    <source>
        <dbReference type="Proteomes" id="UP000009027"/>
    </source>
</evidence>
<dbReference type="SUPFAM" id="SSF56112">
    <property type="entry name" value="Protein kinase-like (PK-like)"/>
    <property type="match status" value="1"/>
</dbReference>
<dbReference type="InterPro" id="IPR008271">
    <property type="entry name" value="Ser/Thr_kinase_AS"/>
</dbReference>
<keyword evidence="7" id="KW-1185">Reference proteome</keyword>
<protein>
    <submittedName>
        <fullName evidence="6">Protein kinase, putative</fullName>
    </submittedName>
</protein>
<dbReference type="GO" id="GO:0005737">
    <property type="term" value="C:cytoplasm"/>
    <property type="evidence" value="ECO:0007669"/>
    <property type="project" value="TreeGrafter"/>
</dbReference>
<dbReference type="PROSITE" id="PS00108">
    <property type="entry name" value="PROTEIN_KINASE_ST"/>
    <property type="match status" value="1"/>
</dbReference>
<dbReference type="EMBL" id="CAEX01007673">
    <property type="protein sequence ID" value="CCD21423.1"/>
    <property type="molecule type" value="Genomic_DNA"/>
</dbReference>
<feature type="domain" description="Protein kinase" evidence="5">
    <location>
        <begin position="7"/>
        <end position="265"/>
    </location>
</feature>
<dbReference type="Pfam" id="PF00069">
    <property type="entry name" value="Pkinase"/>
    <property type="match status" value="1"/>
</dbReference>
<evidence type="ECO:0000256" key="4">
    <source>
        <dbReference type="RuleBase" id="RU000304"/>
    </source>
</evidence>
<dbReference type="GO" id="GO:0004674">
    <property type="term" value="F:protein serine/threonine kinase activity"/>
    <property type="evidence" value="ECO:0007669"/>
    <property type="project" value="UniProtKB-KW"/>
</dbReference>
<accession>F9WV22</accession>
<evidence type="ECO:0000259" key="5">
    <source>
        <dbReference type="PROSITE" id="PS50011"/>
    </source>
</evidence>
<dbReference type="InterPro" id="IPR017441">
    <property type="entry name" value="Protein_kinase_ATP_BS"/>
</dbReference>
<keyword evidence="1 3" id="KW-0547">Nucleotide-binding</keyword>
<dbReference type="InterPro" id="IPR011009">
    <property type="entry name" value="Kinase-like_dom_sf"/>
</dbReference>
<evidence type="ECO:0000313" key="6">
    <source>
        <dbReference type="EMBL" id="CCD21423.1"/>
    </source>
</evidence>
<dbReference type="GO" id="GO:0035556">
    <property type="term" value="P:intracellular signal transduction"/>
    <property type="evidence" value="ECO:0007669"/>
    <property type="project" value="TreeGrafter"/>
</dbReference>
<dbReference type="GO" id="GO:0005524">
    <property type="term" value="F:ATP binding"/>
    <property type="evidence" value="ECO:0007669"/>
    <property type="project" value="UniProtKB-UniRule"/>
</dbReference>
<comment type="similarity">
    <text evidence="4">Belongs to the protein kinase superfamily.</text>
</comment>
<dbReference type="FunFam" id="3.30.200.20:FF:000042">
    <property type="entry name" value="Aurora kinase A"/>
    <property type="match status" value="1"/>
</dbReference>
<evidence type="ECO:0000256" key="2">
    <source>
        <dbReference type="ARBA" id="ARBA00022840"/>
    </source>
</evidence>
<evidence type="ECO:0000256" key="1">
    <source>
        <dbReference type="ARBA" id="ARBA00022741"/>
    </source>
</evidence>
<keyword evidence="6" id="KW-0418">Kinase</keyword>
<reference evidence="6 7" key="1">
    <citation type="journal article" date="2012" name="Proc. Natl. Acad. Sci. U.S.A.">
        <title>Antigenic diversity is generated by distinct evolutionary mechanisms in African trypanosome species.</title>
        <authorList>
            <person name="Jackson A.P."/>
            <person name="Berry A."/>
            <person name="Aslett M."/>
            <person name="Allison H.C."/>
            <person name="Burton P."/>
            <person name="Vavrova-Anderson J."/>
            <person name="Brown R."/>
            <person name="Browne H."/>
            <person name="Corton N."/>
            <person name="Hauser H."/>
            <person name="Gamble J."/>
            <person name="Gilderthorp R."/>
            <person name="Marcello L."/>
            <person name="McQuillan J."/>
            <person name="Otto T.D."/>
            <person name="Quail M.A."/>
            <person name="Sanders M.J."/>
            <person name="van Tonder A."/>
            <person name="Ginger M.L."/>
            <person name="Field M.C."/>
            <person name="Barry J.D."/>
            <person name="Hertz-Fowler C."/>
            <person name="Berriman M."/>
        </authorList>
    </citation>
    <scope>NUCLEOTIDE SEQUENCE</scope>
    <source>
        <strain evidence="6 7">Y486</strain>
    </source>
</reference>
<dbReference type="PROSITE" id="PS00107">
    <property type="entry name" value="PROTEIN_KINASE_ATP"/>
    <property type="match status" value="1"/>
</dbReference>
<proteinExistence type="inferred from homology"/>
<dbReference type="InterPro" id="IPR000719">
    <property type="entry name" value="Prot_kinase_dom"/>
</dbReference>
<dbReference type="AlphaFoldDB" id="F9WV22"/>
<name>F9WV22_TRYVY</name>
<dbReference type="SMART" id="SM00220">
    <property type="entry name" value="S_TKc"/>
    <property type="match status" value="1"/>
</dbReference>
<evidence type="ECO:0000256" key="3">
    <source>
        <dbReference type="PROSITE-ProRule" id="PRU10141"/>
    </source>
</evidence>
<dbReference type="PANTHER" id="PTHR24346:SF30">
    <property type="entry name" value="MATERNAL EMBRYONIC LEUCINE ZIPPER KINASE"/>
    <property type="match status" value="1"/>
</dbReference>
<dbReference type="FunFam" id="1.10.510.10:FF:000571">
    <property type="entry name" value="Maternal embryonic leucine zipper kinase"/>
    <property type="match status" value="1"/>
</dbReference>
<sequence>MGRVGEYEVLETLGTGAFSKVKLVRHIPTSIFFVAKIIRKSSQSVETDVRLEISILRRLRHRNIVQLIEILESPNNYYIILEPVLGGDVCSLILSHESGLPEDMAAKLFFQLVVGIRACHQNGVAHRDLKPENLLLTNENILKISDFGLSRLHKQSHFQAKVDEYAHTLTGTLSYIAPEVFSGNYDAFKADIWSMGCILYVMLTGNFPFGPIIDASELQERIRKGTVCEMPKTVSENARQLTLWLMSHAPENRPSLDEVSQHSFLTDHIPVKNILSLTTSKYLAPLVLNPAEFSSEIPEVGQDVGY</sequence>
<dbReference type="VEuPathDB" id="TriTrypDB:TvY486_0043240"/>
<keyword evidence="6" id="KW-0808">Transferase</keyword>
<dbReference type="OMA" id="TNEYAHT"/>
<keyword evidence="2 3" id="KW-0067">ATP-binding</keyword>
<feature type="binding site" evidence="3">
    <location>
        <position position="40"/>
    </location>
    <ligand>
        <name>ATP</name>
        <dbReference type="ChEBI" id="CHEBI:30616"/>
    </ligand>
</feature>
<organism evidence="6 7">
    <name type="scientific">Trypanosoma vivax (strain Y486)</name>
    <dbReference type="NCBI Taxonomy" id="1055687"/>
    <lineage>
        <taxon>Eukaryota</taxon>
        <taxon>Discoba</taxon>
        <taxon>Euglenozoa</taxon>
        <taxon>Kinetoplastea</taxon>
        <taxon>Metakinetoplastina</taxon>
        <taxon>Trypanosomatida</taxon>
        <taxon>Trypanosomatidae</taxon>
        <taxon>Trypanosoma</taxon>
        <taxon>Duttonella</taxon>
    </lineage>
</organism>
<dbReference type="PROSITE" id="PS50011">
    <property type="entry name" value="PROTEIN_KINASE_DOM"/>
    <property type="match status" value="1"/>
</dbReference>
<keyword evidence="4" id="KW-0723">Serine/threonine-protein kinase</keyword>